<organism evidence="11 12">
    <name type="scientific">Coptotermes formosanus</name>
    <name type="common">Formosan subterranean termite</name>
    <dbReference type="NCBI Taxonomy" id="36987"/>
    <lineage>
        <taxon>Eukaryota</taxon>
        <taxon>Metazoa</taxon>
        <taxon>Ecdysozoa</taxon>
        <taxon>Arthropoda</taxon>
        <taxon>Hexapoda</taxon>
        <taxon>Insecta</taxon>
        <taxon>Pterygota</taxon>
        <taxon>Neoptera</taxon>
        <taxon>Polyneoptera</taxon>
        <taxon>Dictyoptera</taxon>
        <taxon>Blattodea</taxon>
        <taxon>Blattoidea</taxon>
        <taxon>Termitoidae</taxon>
        <taxon>Rhinotermitidae</taxon>
        <taxon>Coptotermes</taxon>
    </lineage>
</organism>
<feature type="binding site" evidence="9">
    <location>
        <begin position="51"/>
        <end position="53"/>
    </location>
    <ligand>
        <name>GTP</name>
        <dbReference type="ChEBI" id="CHEBI:37565"/>
    </ligand>
</feature>
<dbReference type="AlphaFoldDB" id="A0A6L2PG59"/>
<dbReference type="SUPFAM" id="SSF52540">
    <property type="entry name" value="P-loop containing nucleoside triphosphate hydrolases"/>
    <property type="match status" value="1"/>
</dbReference>
<evidence type="ECO:0000256" key="8">
    <source>
        <dbReference type="ARBA" id="ARBA00050432"/>
    </source>
</evidence>
<dbReference type="NCBIfam" id="TIGR00184">
    <property type="entry name" value="purA"/>
    <property type="match status" value="1"/>
</dbReference>
<keyword evidence="2 9" id="KW-0436">Ligase</keyword>
<evidence type="ECO:0000256" key="4">
    <source>
        <dbReference type="ARBA" id="ARBA00022741"/>
    </source>
</evidence>
<dbReference type="OrthoDB" id="10265645at2759"/>
<dbReference type="Pfam" id="PF00709">
    <property type="entry name" value="Adenylsucc_synt"/>
    <property type="match status" value="1"/>
</dbReference>
<keyword evidence="12" id="KW-1185">Reference proteome</keyword>
<reference evidence="12" key="1">
    <citation type="submission" date="2020-01" db="EMBL/GenBank/DDBJ databases">
        <title>Draft genome sequence of the Termite Coptotermes fromosanus.</title>
        <authorList>
            <person name="Itakura S."/>
            <person name="Yosikawa Y."/>
            <person name="Umezawa K."/>
        </authorList>
    </citation>
    <scope>NUCLEOTIDE SEQUENCE [LARGE SCALE GENOMIC DNA]</scope>
</reference>
<comment type="caution">
    <text evidence="11">The sequence shown here is derived from an EMBL/GenBank/DDBJ whole genome shotgun (WGS) entry which is preliminary data.</text>
</comment>
<accession>A0A6L2PG59</accession>
<evidence type="ECO:0000256" key="9">
    <source>
        <dbReference type="HAMAP-Rule" id="MF_03125"/>
    </source>
</evidence>
<keyword evidence="6 9" id="KW-0460">Magnesium</keyword>
<feature type="binding site" evidence="9">
    <location>
        <position position="235"/>
    </location>
    <ligand>
        <name>IMP</name>
        <dbReference type="ChEBI" id="CHEBI:58053"/>
    </ligand>
</feature>
<evidence type="ECO:0000256" key="7">
    <source>
        <dbReference type="ARBA" id="ARBA00023134"/>
    </source>
</evidence>
<dbReference type="GO" id="GO:0044208">
    <property type="term" value="P:'de novo' AMP biosynthetic process"/>
    <property type="evidence" value="ECO:0007669"/>
    <property type="project" value="UniProtKB-UniRule"/>
</dbReference>
<keyword evidence="7 9" id="KW-0342">GTP-binding</keyword>
<feature type="binding site" evidence="9">
    <location>
        <position position="314"/>
    </location>
    <ligand>
        <name>IMP</name>
        <dbReference type="ChEBI" id="CHEBI:58053"/>
    </ligand>
</feature>
<keyword evidence="9" id="KW-0963">Cytoplasm</keyword>
<dbReference type="Gene3D" id="3.90.170.10">
    <property type="entry name" value="Adenylosuccinate Synthetase, subunit A, domain 3"/>
    <property type="match status" value="1"/>
</dbReference>
<dbReference type="GO" id="GO:0046040">
    <property type="term" value="P:IMP metabolic process"/>
    <property type="evidence" value="ECO:0007669"/>
    <property type="project" value="TreeGrafter"/>
</dbReference>
<comment type="similarity">
    <text evidence="9">Belongs to the adenylosuccinate synthetase family.</text>
</comment>
<keyword evidence="4 9" id="KW-0547">Nucleotide-binding</keyword>
<dbReference type="InterPro" id="IPR001114">
    <property type="entry name" value="Adenylosuccinate_synthetase"/>
</dbReference>
<dbReference type="HAMAP" id="MF_00011">
    <property type="entry name" value="Adenylosucc_synth"/>
    <property type="match status" value="1"/>
</dbReference>
<evidence type="ECO:0000313" key="11">
    <source>
        <dbReference type="EMBL" id="GFG31539.1"/>
    </source>
</evidence>
<feature type="binding site" evidence="9">
    <location>
        <position position="155"/>
    </location>
    <ligand>
        <name>IMP</name>
        <dbReference type="ChEBI" id="CHEBI:58053"/>
        <note>ligand shared between dimeric partners</note>
    </ligand>
</feature>
<feature type="binding site" evidence="9">
    <location>
        <begin position="310"/>
        <end position="316"/>
    </location>
    <ligand>
        <name>substrate</name>
    </ligand>
</feature>
<dbReference type="NCBIfam" id="NF002223">
    <property type="entry name" value="PRK01117.1"/>
    <property type="match status" value="1"/>
</dbReference>
<evidence type="ECO:0000256" key="2">
    <source>
        <dbReference type="ARBA" id="ARBA00022598"/>
    </source>
</evidence>
<name>A0A6L2PG59_COPFO</name>
<feature type="active site" description="Proton donor" evidence="9">
    <location>
        <position position="52"/>
    </location>
</feature>
<dbReference type="PANTHER" id="PTHR11846:SF0">
    <property type="entry name" value="ADENYLOSUCCINATE SYNTHETASE"/>
    <property type="match status" value="1"/>
</dbReference>
<comment type="caution">
    <text evidence="9">Lacks conserved residue(s) required for the propagation of feature annotation.</text>
</comment>
<dbReference type="GO" id="GO:0005525">
    <property type="term" value="F:GTP binding"/>
    <property type="evidence" value="ECO:0007669"/>
    <property type="project" value="UniProtKB-UniRule"/>
</dbReference>
<dbReference type="InterPro" id="IPR042111">
    <property type="entry name" value="Adenylosuccinate_synth_dom3"/>
</dbReference>
<feature type="active site" evidence="10">
    <location>
        <position position="152"/>
    </location>
</feature>
<dbReference type="FunFam" id="1.10.300.10:FF:000002">
    <property type="entry name" value="Adenylosuccinate synthetase, chloroplastic"/>
    <property type="match status" value="1"/>
</dbReference>
<keyword evidence="5 9" id="KW-0658">Purine biosynthesis</keyword>
<evidence type="ECO:0000256" key="1">
    <source>
        <dbReference type="ARBA" id="ARBA00011738"/>
    </source>
</evidence>
<dbReference type="FunFam" id="3.90.170.10:FF:000001">
    <property type="entry name" value="Adenylosuccinate synthetase"/>
    <property type="match status" value="1"/>
</dbReference>
<proteinExistence type="inferred from homology"/>
<feature type="binding site" evidence="9">
    <location>
        <begin position="49"/>
        <end position="52"/>
    </location>
    <ligand>
        <name>IMP</name>
        <dbReference type="ChEBI" id="CHEBI:58053"/>
    </ligand>
</feature>
<dbReference type="Gene3D" id="1.10.300.10">
    <property type="entry name" value="Adenylosuccinate Synthetase, subunit A, domain 2"/>
    <property type="match status" value="1"/>
</dbReference>
<dbReference type="EMBL" id="BLKM01000314">
    <property type="protein sequence ID" value="GFG31539.1"/>
    <property type="molecule type" value="Genomic_DNA"/>
</dbReference>
<dbReference type="InterPro" id="IPR033128">
    <property type="entry name" value="Adenylosuccin_syn_Lys_AS"/>
</dbReference>
<dbReference type="Proteomes" id="UP000502823">
    <property type="component" value="Unassembled WGS sequence"/>
</dbReference>
<comment type="subunit">
    <text evidence="1 9">Homodimer.</text>
</comment>
<comment type="function">
    <text evidence="9">Plays an important role in the de novo pathway and in the salvage pathway of purine nucleotide biosynthesis. Catalyzes the first commited step in the biosynthesis of AMP from IMP.</text>
</comment>
<comment type="cofactor">
    <cofactor evidence="9">
        <name>Mg(2+)</name>
        <dbReference type="ChEBI" id="CHEBI:18420"/>
    </cofactor>
    <text evidence="9">Binds 1 Mg(2+) ion per subunit.</text>
</comment>
<feature type="binding site" evidence="9">
    <location>
        <begin position="342"/>
        <end position="344"/>
    </location>
    <ligand>
        <name>GTP</name>
        <dbReference type="ChEBI" id="CHEBI:37565"/>
    </ligand>
</feature>
<feature type="binding site" evidence="9">
    <location>
        <position position="51"/>
    </location>
    <ligand>
        <name>Mg(2+)</name>
        <dbReference type="ChEBI" id="CHEBI:18420"/>
    </ligand>
</feature>
<comment type="catalytic activity">
    <reaction evidence="8 9">
        <text>IMP + L-aspartate + GTP = N(6)-(1,2-dicarboxyethyl)-AMP + GDP + phosphate + 2 H(+)</text>
        <dbReference type="Rhea" id="RHEA:15753"/>
        <dbReference type="ChEBI" id="CHEBI:15378"/>
        <dbReference type="ChEBI" id="CHEBI:29991"/>
        <dbReference type="ChEBI" id="CHEBI:37565"/>
        <dbReference type="ChEBI" id="CHEBI:43474"/>
        <dbReference type="ChEBI" id="CHEBI:57567"/>
        <dbReference type="ChEBI" id="CHEBI:58053"/>
        <dbReference type="ChEBI" id="CHEBI:58189"/>
        <dbReference type="EC" id="6.3.4.4"/>
    </reaction>
</comment>
<dbReference type="PROSITE" id="PS00513">
    <property type="entry name" value="ADENYLOSUCCIN_SYN_2"/>
    <property type="match status" value="1"/>
</dbReference>
<dbReference type="GO" id="GO:0000287">
    <property type="term" value="F:magnesium ion binding"/>
    <property type="evidence" value="ECO:0007669"/>
    <property type="project" value="UniProtKB-UniRule"/>
</dbReference>
<dbReference type="GO" id="GO:0005737">
    <property type="term" value="C:cytoplasm"/>
    <property type="evidence" value="ECO:0007669"/>
    <property type="project" value="UniProtKB-SubCell"/>
</dbReference>
<evidence type="ECO:0000313" key="12">
    <source>
        <dbReference type="Proteomes" id="UP000502823"/>
    </source>
</evidence>
<keyword evidence="3 9" id="KW-0479">Metal-binding</keyword>
<dbReference type="Gene3D" id="3.40.440.10">
    <property type="entry name" value="Adenylosuccinate Synthetase, subunit A, domain 1"/>
    <property type="match status" value="1"/>
</dbReference>
<feature type="binding site" evidence="9">
    <location>
        <position position="141"/>
    </location>
    <ligand>
        <name>IMP</name>
        <dbReference type="ChEBI" id="CHEBI:58053"/>
    </ligand>
</feature>
<feature type="binding site" evidence="9">
    <location>
        <position position="250"/>
    </location>
    <ligand>
        <name>IMP</name>
        <dbReference type="ChEBI" id="CHEBI:58053"/>
    </ligand>
</feature>
<feature type="binding site" evidence="9">
    <location>
        <begin position="424"/>
        <end position="426"/>
    </location>
    <ligand>
        <name>GTP</name>
        <dbReference type="ChEBI" id="CHEBI:37565"/>
    </ligand>
</feature>
<dbReference type="UniPathway" id="UPA00075">
    <property type="reaction ID" value="UER00335"/>
</dbReference>
<dbReference type="FunCoup" id="A0A6L2PG59">
    <property type="interactions" value="1189"/>
</dbReference>
<evidence type="ECO:0000256" key="5">
    <source>
        <dbReference type="ARBA" id="ARBA00022755"/>
    </source>
</evidence>
<dbReference type="InterPro" id="IPR042109">
    <property type="entry name" value="Adenylosuccinate_synth_dom1"/>
</dbReference>
<evidence type="ECO:0000256" key="6">
    <source>
        <dbReference type="ARBA" id="ARBA00022842"/>
    </source>
</evidence>
<dbReference type="InterPro" id="IPR042110">
    <property type="entry name" value="Adenylosuccinate_synth_dom2"/>
</dbReference>
<feature type="binding site" evidence="9">
    <location>
        <position position="316"/>
    </location>
    <ligand>
        <name>GTP</name>
        <dbReference type="ChEBI" id="CHEBI:37565"/>
    </ligand>
</feature>
<dbReference type="InParanoid" id="A0A6L2PG59"/>
<evidence type="ECO:0000256" key="3">
    <source>
        <dbReference type="ARBA" id="ARBA00022723"/>
    </source>
</evidence>
<comment type="pathway">
    <text evidence="9">Purine metabolism; AMP biosynthesis via de novo pathway; AMP from IMP: step 1/2.</text>
</comment>
<protein>
    <recommendedName>
        <fullName evidence="9">Adenylosuccinate synthetase</fullName>
        <shortName evidence="9">AMPSase</shortName>
        <shortName evidence="9">AdSS</shortName>
        <ecNumber evidence="9">6.3.4.4</ecNumber>
    </recommendedName>
    <alternativeName>
        <fullName evidence="9">IMP--aspartate ligase</fullName>
    </alternativeName>
</protein>
<dbReference type="InterPro" id="IPR027417">
    <property type="entry name" value="P-loop_NTPase"/>
</dbReference>
<dbReference type="EC" id="6.3.4.4" evidence="9"/>
<comment type="subcellular location">
    <subcellularLocation>
        <location evidence="9">Cytoplasm</location>
    </subcellularLocation>
</comment>
<evidence type="ECO:0000256" key="10">
    <source>
        <dbReference type="PROSITE-ProRule" id="PRU10134"/>
    </source>
</evidence>
<dbReference type="SMART" id="SM00788">
    <property type="entry name" value="Adenylsucc_synt"/>
    <property type="match status" value="1"/>
</dbReference>
<sequence>MCERTSVKMHRRSLLLAAKLSVIRHIEAEEQQFGVCNMLDVVGSTGGNNAGHTVVVEDREYDFHLLPSGIINPKCKSIIGNGVVIHLPGLFEELEKNEAKGLLNWKDRLLISDRAHIVFDFHQQVDGLQELEKGKKSLGTTKKGIGPTYSSKATRNGIRIADLLGDFSQFFCSVRFQGLAAMYQRMFPELQVDVEAELVRYEVYAERIRPYVVESVSYLHSALRKGQKVLVEGANAAMLDIDFGTYPYVTSSNCSIGGVCTGLGLPPCSIGEVIGVVKAYTTRVGDGPFPTELLDATGDLLQTRGSEVGVTTKRKRRCGWLDLVLLQYTTMVNGYSTLCVTKLDILDSLAEIKVGVSYRSKGKKINYFPSNAAELGSVEVCYITLPGWQTSIADIRDYEKLPHNAKKYIEMIEEKVQVPVKWIGVGKGRESIVSVY</sequence>
<dbReference type="CDD" id="cd03108">
    <property type="entry name" value="AdSS"/>
    <property type="match status" value="1"/>
</dbReference>
<dbReference type="GO" id="GO:0004019">
    <property type="term" value="F:adenylosuccinate synthase activity"/>
    <property type="evidence" value="ECO:0007669"/>
    <property type="project" value="UniProtKB-UniRule"/>
</dbReference>
<gene>
    <name evidence="11" type="ORF">Cfor_09195</name>
</gene>
<dbReference type="PANTHER" id="PTHR11846">
    <property type="entry name" value="ADENYLOSUCCINATE SYNTHETASE"/>
    <property type="match status" value="1"/>
</dbReference>